<reference evidence="2 4" key="1">
    <citation type="submission" date="2017-01" db="EMBL/GenBank/DDBJ databases">
        <authorList>
            <person name="Varghese N."/>
            <person name="Submissions S."/>
        </authorList>
    </citation>
    <scope>NUCLEOTIDE SEQUENCE [LARGE SCALE GENOMIC DNA]</scope>
    <source>
        <strain evidence="2 4">ATCC 33342</strain>
    </source>
</reference>
<dbReference type="Proteomes" id="UP000186808">
    <property type="component" value="Unassembled WGS sequence"/>
</dbReference>
<protein>
    <submittedName>
        <fullName evidence="3">Uncharacterized protein</fullName>
    </submittedName>
</protein>
<evidence type="ECO:0000256" key="1">
    <source>
        <dbReference type="SAM" id="MobiDB-lite"/>
    </source>
</evidence>
<gene>
    <name evidence="3" type="ORF">NCTC11401_00825</name>
    <name evidence="2" type="ORF">SAMN05421777_10959</name>
</gene>
<keyword evidence="4" id="KW-1185">Reference proteome</keyword>
<reference evidence="3 5" key="2">
    <citation type="submission" date="2018-06" db="EMBL/GenBank/DDBJ databases">
        <authorList>
            <consortium name="Pathogen Informatics"/>
            <person name="Doyle S."/>
        </authorList>
    </citation>
    <scope>NUCLEOTIDE SEQUENCE [LARGE SCALE GENOMIC DNA]</scope>
    <source>
        <strain evidence="3 5">NCTC11401</strain>
    </source>
</reference>
<sequence>MGKNNKQAILFAGKNNFDIPTGFVAQRRAELIAAREQSRLRSMIFVDTNNTHTKPLTHLTKSRPQIEHKKPSRTRRKPNASSHDFFKKNEQLTAGTTDINLAVDWLKELKNTISDAWIAYNNYYKLGINTRQPNGWFSWWRHTDDGQKRAEKINDEAKASDNADKIMQQMERFFEDPSTRYENHSFASYLLEQFNRLLERYEGKPRPGIIYNKNYWQTIAEQLHLLMANEEYNHSSEAPVL</sequence>
<evidence type="ECO:0000313" key="2">
    <source>
        <dbReference type="EMBL" id="SIR27374.1"/>
    </source>
</evidence>
<dbReference type="STRING" id="464.Lgor_2028"/>
<dbReference type="EMBL" id="UGGV01000001">
    <property type="protein sequence ID" value="STO24019.1"/>
    <property type="molecule type" value="Genomic_DNA"/>
</dbReference>
<dbReference type="AlphaFoldDB" id="A0A377GGR7"/>
<organism evidence="3 5">
    <name type="scientific">Fluoribacter gormanii</name>
    <dbReference type="NCBI Taxonomy" id="464"/>
    <lineage>
        <taxon>Bacteria</taxon>
        <taxon>Pseudomonadati</taxon>
        <taxon>Pseudomonadota</taxon>
        <taxon>Gammaproteobacteria</taxon>
        <taxon>Legionellales</taxon>
        <taxon>Legionellaceae</taxon>
        <taxon>Fluoribacter</taxon>
    </lineage>
</organism>
<dbReference type="RefSeq" id="WP_058468504.1">
    <property type="nucleotide sequence ID" value="NZ_CAAAIX010000008.1"/>
</dbReference>
<evidence type="ECO:0000313" key="5">
    <source>
        <dbReference type="Proteomes" id="UP000254374"/>
    </source>
</evidence>
<name>A0A377GGR7_9GAMM</name>
<evidence type="ECO:0000313" key="3">
    <source>
        <dbReference type="EMBL" id="STO24019.1"/>
    </source>
</evidence>
<proteinExistence type="predicted"/>
<dbReference type="EMBL" id="FTNL01000009">
    <property type="protein sequence ID" value="SIR27374.1"/>
    <property type="molecule type" value="Genomic_DNA"/>
</dbReference>
<evidence type="ECO:0000313" key="4">
    <source>
        <dbReference type="Proteomes" id="UP000186808"/>
    </source>
</evidence>
<feature type="region of interest" description="Disordered" evidence="1">
    <location>
        <begin position="62"/>
        <end position="89"/>
    </location>
</feature>
<accession>A0A377GGR7</accession>
<dbReference type="OrthoDB" id="5653090at2"/>
<dbReference type="Proteomes" id="UP000254374">
    <property type="component" value="Unassembled WGS sequence"/>
</dbReference>